<feature type="domain" description="SANT" evidence="2">
    <location>
        <begin position="96"/>
        <end position="125"/>
    </location>
</feature>
<dbReference type="CDD" id="cd00167">
    <property type="entry name" value="SANT"/>
    <property type="match status" value="1"/>
</dbReference>
<dbReference type="SMART" id="SM00717">
    <property type="entry name" value="SANT"/>
    <property type="match status" value="1"/>
</dbReference>
<dbReference type="AlphaFoldDB" id="A0AAD7XMS6"/>
<accession>A0AAD7XMS6</accession>
<dbReference type="InterPro" id="IPR009057">
    <property type="entry name" value="Homeodomain-like_sf"/>
</dbReference>
<organism evidence="4 5">
    <name type="scientific">Chrysophaeum taylorii</name>
    <dbReference type="NCBI Taxonomy" id="2483200"/>
    <lineage>
        <taxon>Eukaryota</taxon>
        <taxon>Sar</taxon>
        <taxon>Stramenopiles</taxon>
        <taxon>Ochrophyta</taxon>
        <taxon>Pelagophyceae</taxon>
        <taxon>Pelagomonadales</taxon>
        <taxon>Pelagomonadaceae</taxon>
        <taxon>Chrysophaeum</taxon>
    </lineage>
</organism>
<evidence type="ECO:0000313" key="4">
    <source>
        <dbReference type="EMBL" id="KAJ8607320.1"/>
    </source>
</evidence>
<feature type="compositionally biased region" description="Acidic residues" evidence="1">
    <location>
        <begin position="1"/>
        <end position="23"/>
    </location>
</feature>
<dbReference type="InterPro" id="IPR017930">
    <property type="entry name" value="Myb_dom"/>
</dbReference>
<keyword evidence="5" id="KW-1185">Reference proteome</keyword>
<comment type="caution">
    <text evidence="4">The sequence shown here is derived from an EMBL/GenBank/DDBJ whole genome shotgun (WGS) entry which is preliminary data.</text>
</comment>
<evidence type="ECO:0000259" key="2">
    <source>
        <dbReference type="PROSITE" id="PS51293"/>
    </source>
</evidence>
<feature type="region of interest" description="Disordered" evidence="1">
    <location>
        <begin position="1"/>
        <end position="59"/>
    </location>
</feature>
<sequence>MADVEDLPDNVEFVDEEDDDVEDDKGKDSDVERDKDGPKGDDDRDDEEYVDEMGEEKEDGVRRNVLGHRICATPAPPRACTPDEQERFVAKKYDAKNWKLVAREVGNRTDLQCANHYYSTYEAEYVAQRESIQNAIREEERKARWLAFDKPYLECDAWNHVYDLEGGTWALPSTVDPDVPIHQLSLEDHEASLDAYFAFEAQELTRDQSEEETMVGYVRDRVIGRRREFDMYETYFGAQQAFEDVVVEAVLAMHRLRRPDSSYARLPAEAFDFDDDFEPSRGGQEEEDHSSTPSPEPVDKVIRINQATGEVLTPTEIRERIAVREQHERESSSSSSMVNAEQQLSPKTLEDLVPNQVVVWRRWVDTEHLWKKPSRTIDKPGNRVKV</sequence>
<dbReference type="PROSITE" id="PS51293">
    <property type="entry name" value="SANT"/>
    <property type="match status" value="1"/>
</dbReference>
<evidence type="ECO:0000259" key="3">
    <source>
        <dbReference type="PROSITE" id="PS51294"/>
    </source>
</evidence>
<feature type="compositionally biased region" description="Basic and acidic residues" evidence="1">
    <location>
        <begin position="24"/>
        <end position="42"/>
    </location>
</feature>
<dbReference type="PROSITE" id="PS51294">
    <property type="entry name" value="HTH_MYB"/>
    <property type="match status" value="1"/>
</dbReference>
<name>A0AAD7XMS6_9STRA</name>
<gene>
    <name evidence="4" type="ORF">CTAYLR_010530</name>
</gene>
<protein>
    <recommendedName>
        <fullName evidence="6">Myb-like domain-containing protein</fullName>
    </recommendedName>
</protein>
<proteinExistence type="predicted"/>
<feature type="compositionally biased region" description="Acidic residues" evidence="1">
    <location>
        <begin position="43"/>
        <end position="58"/>
    </location>
</feature>
<evidence type="ECO:0000313" key="5">
    <source>
        <dbReference type="Proteomes" id="UP001230188"/>
    </source>
</evidence>
<evidence type="ECO:0000256" key="1">
    <source>
        <dbReference type="SAM" id="MobiDB-lite"/>
    </source>
</evidence>
<dbReference type="Proteomes" id="UP001230188">
    <property type="component" value="Unassembled WGS sequence"/>
</dbReference>
<dbReference type="EMBL" id="JAQMWT010000223">
    <property type="protein sequence ID" value="KAJ8607320.1"/>
    <property type="molecule type" value="Genomic_DNA"/>
</dbReference>
<feature type="region of interest" description="Disordered" evidence="1">
    <location>
        <begin position="274"/>
        <end position="299"/>
    </location>
</feature>
<reference evidence="4" key="1">
    <citation type="submission" date="2023-01" db="EMBL/GenBank/DDBJ databases">
        <title>Metagenome sequencing of chrysophaentin producing Chrysophaeum taylorii.</title>
        <authorList>
            <person name="Davison J."/>
            <person name="Bewley C."/>
        </authorList>
    </citation>
    <scope>NUCLEOTIDE SEQUENCE</scope>
    <source>
        <strain evidence="4">NIES-1699</strain>
    </source>
</reference>
<feature type="region of interest" description="Disordered" evidence="1">
    <location>
        <begin position="324"/>
        <end position="343"/>
    </location>
</feature>
<evidence type="ECO:0008006" key="6">
    <source>
        <dbReference type="Google" id="ProtNLM"/>
    </source>
</evidence>
<feature type="domain" description="HTH myb-type" evidence="3">
    <location>
        <begin position="81"/>
        <end position="125"/>
    </location>
</feature>
<dbReference type="Pfam" id="PF00249">
    <property type="entry name" value="Myb_DNA-binding"/>
    <property type="match status" value="1"/>
</dbReference>
<dbReference type="Gene3D" id="1.10.10.60">
    <property type="entry name" value="Homeodomain-like"/>
    <property type="match status" value="1"/>
</dbReference>
<dbReference type="SUPFAM" id="SSF46689">
    <property type="entry name" value="Homeodomain-like"/>
    <property type="match status" value="1"/>
</dbReference>
<dbReference type="InterPro" id="IPR017884">
    <property type="entry name" value="SANT_dom"/>
</dbReference>
<dbReference type="InterPro" id="IPR001005">
    <property type="entry name" value="SANT/Myb"/>
</dbReference>